<evidence type="ECO:0008006" key="7">
    <source>
        <dbReference type="Google" id="ProtNLM"/>
    </source>
</evidence>
<dbReference type="InterPro" id="IPR019537">
    <property type="entry name" value="TMEM65"/>
</dbReference>
<accession>R4WDZ9</accession>
<dbReference type="PANTHER" id="PTHR21706">
    <property type="entry name" value="TRANSMEMBRANE PROTEIN 65"/>
    <property type="match status" value="1"/>
</dbReference>
<comment type="subcellular location">
    <subcellularLocation>
        <location evidence="1">Membrane</location>
        <topology evidence="1">Multi-pass membrane protein</topology>
    </subcellularLocation>
</comment>
<dbReference type="GO" id="GO:0016020">
    <property type="term" value="C:membrane"/>
    <property type="evidence" value="ECO:0007669"/>
    <property type="project" value="UniProtKB-SubCell"/>
</dbReference>
<organism evidence="6">
    <name type="scientific">Riptortus pedestris</name>
    <name type="common">Bean bug</name>
    <dbReference type="NCBI Taxonomy" id="329032"/>
    <lineage>
        <taxon>Eukaryota</taxon>
        <taxon>Metazoa</taxon>
        <taxon>Ecdysozoa</taxon>
        <taxon>Arthropoda</taxon>
        <taxon>Hexapoda</taxon>
        <taxon>Insecta</taxon>
        <taxon>Pterygota</taxon>
        <taxon>Neoptera</taxon>
        <taxon>Paraneoptera</taxon>
        <taxon>Hemiptera</taxon>
        <taxon>Heteroptera</taxon>
        <taxon>Panheteroptera</taxon>
        <taxon>Pentatomomorpha</taxon>
        <taxon>Coreoidea</taxon>
        <taxon>Alydidae</taxon>
        <taxon>Riptortus</taxon>
    </lineage>
</organism>
<dbReference type="Pfam" id="PF10507">
    <property type="entry name" value="TMEM65"/>
    <property type="match status" value="1"/>
</dbReference>
<evidence type="ECO:0000256" key="4">
    <source>
        <dbReference type="ARBA" id="ARBA00023136"/>
    </source>
</evidence>
<feature type="transmembrane region" description="Helical" evidence="5">
    <location>
        <begin position="72"/>
        <end position="91"/>
    </location>
</feature>
<evidence type="ECO:0000313" key="6">
    <source>
        <dbReference type="EMBL" id="BAN21214.1"/>
    </source>
</evidence>
<protein>
    <recommendedName>
        <fullName evidence="7">Transmembrane protein 65</fullName>
    </recommendedName>
</protein>
<keyword evidence="2 5" id="KW-0812">Transmembrane</keyword>
<proteinExistence type="evidence at transcript level"/>
<keyword evidence="4 5" id="KW-0472">Membrane</keyword>
<dbReference type="EMBL" id="AK417999">
    <property type="protein sequence ID" value="BAN21214.1"/>
    <property type="molecule type" value="mRNA"/>
</dbReference>
<evidence type="ECO:0000256" key="2">
    <source>
        <dbReference type="ARBA" id="ARBA00022692"/>
    </source>
</evidence>
<evidence type="ECO:0000256" key="5">
    <source>
        <dbReference type="SAM" id="Phobius"/>
    </source>
</evidence>
<name>R4WDZ9_RIPPE</name>
<sequence>MILCGDYIEFKLGTIITVSTMAAAALGNTFSDILGLGSAYYVERIAASVGIKPPDLTPIQLNMSSTKLASNLGRVIGVTIGCLLGMTPLLIL</sequence>
<dbReference type="AlphaFoldDB" id="R4WDZ9"/>
<dbReference type="PANTHER" id="PTHR21706:SF15">
    <property type="entry name" value="TRANSMEMBRANE PROTEIN 65"/>
    <property type="match status" value="1"/>
</dbReference>
<evidence type="ECO:0000256" key="3">
    <source>
        <dbReference type="ARBA" id="ARBA00022989"/>
    </source>
</evidence>
<evidence type="ECO:0000256" key="1">
    <source>
        <dbReference type="ARBA" id="ARBA00004141"/>
    </source>
</evidence>
<reference evidence="6" key="1">
    <citation type="journal article" date="2013" name="PLoS ONE">
        <title>Gene expression in gut symbiotic organ of stinkbug affected by extracellular bacterial symbiont.</title>
        <authorList>
            <person name="Futahashi R."/>
            <person name="Tanaka K."/>
            <person name="Tanahashi M."/>
            <person name="Nikoh N."/>
            <person name="Kikuchi Y."/>
            <person name="Lee B.L."/>
            <person name="Fukatsu T."/>
        </authorList>
    </citation>
    <scope>NUCLEOTIDE SEQUENCE</scope>
    <source>
        <tissue evidence="6">Midgut</tissue>
    </source>
</reference>
<keyword evidence="3 5" id="KW-1133">Transmembrane helix</keyword>
<dbReference type="GO" id="GO:0005739">
    <property type="term" value="C:mitochondrion"/>
    <property type="evidence" value="ECO:0007669"/>
    <property type="project" value="TreeGrafter"/>
</dbReference>